<dbReference type="InterPro" id="IPR003660">
    <property type="entry name" value="HAMP_dom"/>
</dbReference>
<comment type="subcellular location">
    <subcellularLocation>
        <location evidence="1">Cell membrane</location>
        <topology evidence="1">Multi-pass membrane protein</topology>
    </subcellularLocation>
</comment>
<evidence type="ECO:0000259" key="9">
    <source>
        <dbReference type="PROSITE" id="PS50885"/>
    </source>
</evidence>
<dbReference type="GO" id="GO:0007165">
    <property type="term" value="P:signal transduction"/>
    <property type="evidence" value="ECO:0007669"/>
    <property type="project" value="InterPro"/>
</dbReference>
<keyword evidence="3 7" id="KW-0812">Transmembrane</keyword>
<dbReference type="SUPFAM" id="SSF141868">
    <property type="entry name" value="EAL domain-like"/>
    <property type="match status" value="1"/>
</dbReference>
<dbReference type="Gene3D" id="1.10.8.500">
    <property type="entry name" value="HAMP domain in histidine kinase"/>
    <property type="match status" value="1"/>
</dbReference>
<dbReference type="OrthoDB" id="9759607at2"/>
<dbReference type="Proteomes" id="UP000219252">
    <property type="component" value="Unassembled WGS sequence"/>
</dbReference>
<dbReference type="InterPro" id="IPR035919">
    <property type="entry name" value="EAL_sf"/>
</dbReference>
<dbReference type="EMBL" id="OBQC01000008">
    <property type="protein sequence ID" value="SOC40762.1"/>
    <property type="molecule type" value="Genomic_DNA"/>
</dbReference>
<dbReference type="Pfam" id="PF00563">
    <property type="entry name" value="EAL"/>
    <property type="match status" value="1"/>
</dbReference>
<dbReference type="InterPro" id="IPR043128">
    <property type="entry name" value="Rev_trsase/Diguanyl_cyclase"/>
</dbReference>
<evidence type="ECO:0000259" key="10">
    <source>
        <dbReference type="PROSITE" id="PS50887"/>
    </source>
</evidence>
<feature type="transmembrane region" description="Helical" evidence="7">
    <location>
        <begin position="6"/>
        <end position="29"/>
    </location>
</feature>
<feature type="domain" description="HAMP" evidence="9">
    <location>
        <begin position="298"/>
        <end position="350"/>
    </location>
</feature>
<keyword evidence="12" id="KW-1185">Reference proteome</keyword>
<dbReference type="Gene3D" id="3.20.20.450">
    <property type="entry name" value="EAL domain"/>
    <property type="match status" value="1"/>
</dbReference>
<dbReference type="Gene3D" id="3.30.450.20">
    <property type="entry name" value="PAS domain"/>
    <property type="match status" value="2"/>
</dbReference>
<feature type="domain" description="EAL" evidence="8">
    <location>
        <begin position="561"/>
        <end position="815"/>
    </location>
</feature>
<evidence type="ECO:0000256" key="7">
    <source>
        <dbReference type="SAM" id="Phobius"/>
    </source>
</evidence>
<dbReference type="GO" id="GO:0005886">
    <property type="term" value="C:plasma membrane"/>
    <property type="evidence" value="ECO:0007669"/>
    <property type="project" value="UniProtKB-SubCell"/>
</dbReference>
<dbReference type="SUPFAM" id="SSF103190">
    <property type="entry name" value="Sensory domain-like"/>
    <property type="match status" value="1"/>
</dbReference>
<dbReference type="SMART" id="SM00267">
    <property type="entry name" value="GGDEF"/>
    <property type="match status" value="1"/>
</dbReference>
<accession>A0A285UG37</accession>
<keyword evidence="2" id="KW-1003">Cell membrane</keyword>
<dbReference type="PANTHER" id="PTHR44757">
    <property type="entry name" value="DIGUANYLATE CYCLASE DGCP"/>
    <property type="match status" value="1"/>
</dbReference>
<dbReference type="CDD" id="cd01948">
    <property type="entry name" value="EAL"/>
    <property type="match status" value="1"/>
</dbReference>
<dbReference type="Pfam" id="PF00672">
    <property type="entry name" value="HAMP"/>
    <property type="match status" value="1"/>
</dbReference>
<keyword evidence="6" id="KW-0175">Coiled coil</keyword>
<evidence type="ECO:0000313" key="12">
    <source>
        <dbReference type="Proteomes" id="UP000219252"/>
    </source>
</evidence>
<dbReference type="InterPro" id="IPR033479">
    <property type="entry name" value="dCache_1"/>
</dbReference>
<dbReference type="SUPFAM" id="SSF158472">
    <property type="entry name" value="HAMP domain-like"/>
    <property type="match status" value="1"/>
</dbReference>
<dbReference type="PROSITE" id="PS50883">
    <property type="entry name" value="EAL"/>
    <property type="match status" value="1"/>
</dbReference>
<dbReference type="InterPro" id="IPR029151">
    <property type="entry name" value="Sensor-like_sf"/>
</dbReference>
<evidence type="ECO:0000313" key="11">
    <source>
        <dbReference type="EMBL" id="SOC40762.1"/>
    </source>
</evidence>
<feature type="domain" description="GGDEF" evidence="10">
    <location>
        <begin position="419"/>
        <end position="552"/>
    </location>
</feature>
<name>A0A285UG37_9BACL</name>
<dbReference type="PANTHER" id="PTHR44757:SF2">
    <property type="entry name" value="BIOFILM ARCHITECTURE MAINTENANCE PROTEIN MBAA"/>
    <property type="match status" value="1"/>
</dbReference>
<dbReference type="PROSITE" id="PS50885">
    <property type="entry name" value="HAMP"/>
    <property type="match status" value="1"/>
</dbReference>
<organism evidence="11 12">
    <name type="scientific">Ureibacillus acetophenoni</name>
    <dbReference type="NCBI Taxonomy" id="614649"/>
    <lineage>
        <taxon>Bacteria</taxon>
        <taxon>Bacillati</taxon>
        <taxon>Bacillota</taxon>
        <taxon>Bacilli</taxon>
        <taxon>Bacillales</taxon>
        <taxon>Caryophanaceae</taxon>
        <taxon>Ureibacillus</taxon>
    </lineage>
</organism>
<dbReference type="InterPro" id="IPR029787">
    <property type="entry name" value="Nucleotide_cyclase"/>
</dbReference>
<dbReference type="NCBIfam" id="TIGR00254">
    <property type="entry name" value="GGDEF"/>
    <property type="match status" value="1"/>
</dbReference>
<dbReference type="CDD" id="cd06225">
    <property type="entry name" value="HAMP"/>
    <property type="match status" value="1"/>
</dbReference>
<evidence type="ECO:0000256" key="4">
    <source>
        <dbReference type="ARBA" id="ARBA00022989"/>
    </source>
</evidence>
<keyword evidence="4 7" id="KW-1133">Transmembrane helix</keyword>
<evidence type="ECO:0000256" key="5">
    <source>
        <dbReference type="ARBA" id="ARBA00023136"/>
    </source>
</evidence>
<dbReference type="PROSITE" id="PS50887">
    <property type="entry name" value="GGDEF"/>
    <property type="match status" value="1"/>
</dbReference>
<evidence type="ECO:0000256" key="2">
    <source>
        <dbReference type="ARBA" id="ARBA00022475"/>
    </source>
</evidence>
<dbReference type="InterPro" id="IPR001633">
    <property type="entry name" value="EAL_dom"/>
</dbReference>
<protein>
    <submittedName>
        <fullName evidence="11">Diguanylate cyclase (GGDEF)-like protein</fullName>
    </submittedName>
</protein>
<reference evidence="12" key="1">
    <citation type="submission" date="2017-08" db="EMBL/GenBank/DDBJ databases">
        <authorList>
            <person name="Varghese N."/>
            <person name="Submissions S."/>
        </authorList>
    </citation>
    <scope>NUCLEOTIDE SEQUENCE [LARGE SCALE GENOMIC DNA]</scope>
    <source>
        <strain evidence="12">JC23</strain>
    </source>
</reference>
<keyword evidence="5 7" id="KW-0472">Membrane</keyword>
<dbReference type="SMART" id="SM00052">
    <property type="entry name" value="EAL"/>
    <property type="match status" value="1"/>
</dbReference>
<gene>
    <name evidence="11" type="ORF">SAMN05877842_108161</name>
</gene>
<proteinExistence type="predicted"/>
<evidence type="ECO:0000259" key="8">
    <source>
        <dbReference type="PROSITE" id="PS50883"/>
    </source>
</evidence>
<dbReference type="Gene3D" id="3.30.70.270">
    <property type="match status" value="1"/>
</dbReference>
<sequence>MRTKSIKFWAILLILFMCLTTMTLFGFIASKSIKKNIELQYEQESETVLNRTAIYFESSFNIVEKIIEKIEQTLTTDQKLTSDELESLFSDYQYIIPLKGTFVYGHVNGQLYTGVDTEIPNDFTPIKRMWYKEALWNKEDIVWTDPYLDYLDQEIVISATKYVKGPNYDGVIAVDFQLDELSDIISKSTIGNDGLVMLLNQSGSVIANRHNYLLGEPIFAEQYHSLIEETREKYVPYIINEENFILHSHEIEQIGMNILTAISEDEVNHKLIENLIPILVAGIVCILFFSFMGYGITLLWTRPIKKLGILMNHVENGNYQVRANVKSYKEVTRLAMGFNSMIRAINKRDRKLMISNNEIKRTEEQLRKKYDELKESQRVLKLSEEKVAHLASHDSLTGLLNRRRLNEELTKSIVNDKDCPIAVIFIDLDNFKMVNDTLGHSFGDRLIVKVAELLKNISPPYKQVARISGDEFILLIYDIESEQQAEEVAKEIVDLFDTGIVIDSKILNVTASIGVSMYPEHGTTAEDLLKTADMAMYRAKGSGKNGYRLFDESIQKEIHEKSVIESGIRKSLETNGLELHFQPLYNTKDKKITSIEALLRVRSPELVQFGIQKIIQIAEFTGQIVEIDNWVLENACIAIKRINKQLVNPIKISVNISPVHIMQQDFVENVQYIVESTGIPPGWLQLEITETSLMKSFETNFKKLEMLKELGISIHLDDFGTGYSSLSYLNSLPIDRVKIDKSFVDMMLRSEKEQRIIETIISLAHNIGLEVVAEGVEQKEQLDMLVKYKCELIQGYYISKPINFEKVVLKLQEEDINYTN</sequence>
<dbReference type="InterPro" id="IPR000160">
    <property type="entry name" value="GGDEF_dom"/>
</dbReference>
<dbReference type="AlphaFoldDB" id="A0A285UG37"/>
<dbReference type="CDD" id="cd01949">
    <property type="entry name" value="GGDEF"/>
    <property type="match status" value="1"/>
</dbReference>
<evidence type="ECO:0000256" key="1">
    <source>
        <dbReference type="ARBA" id="ARBA00004651"/>
    </source>
</evidence>
<evidence type="ECO:0000256" key="3">
    <source>
        <dbReference type="ARBA" id="ARBA00022692"/>
    </source>
</evidence>
<feature type="coiled-coil region" evidence="6">
    <location>
        <begin position="352"/>
        <end position="379"/>
    </location>
</feature>
<dbReference type="InterPro" id="IPR052155">
    <property type="entry name" value="Biofilm_reg_signaling"/>
</dbReference>
<dbReference type="Pfam" id="PF02743">
    <property type="entry name" value="dCache_1"/>
    <property type="match status" value="1"/>
</dbReference>
<dbReference type="SUPFAM" id="SSF55073">
    <property type="entry name" value="Nucleotide cyclase"/>
    <property type="match status" value="1"/>
</dbReference>
<evidence type="ECO:0000256" key="6">
    <source>
        <dbReference type="SAM" id="Coils"/>
    </source>
</evidence>
<feature type="transmembrane region" description="Helical" evidence="7">
    <location>
        <begin position="278"/>
        <end position="300"/>
    </location>
</feature>
<dbReference type="Pfam" id="PF00990">
    <property type="entry name" value="GGDEF"/>
    <property type="match status" value="1"/>
</dbReference>